<evidence type="ECO:0000313" key="2">
    <source>
        <dbReference type="Proteomes" id="UP000499080"/>
    </source>
</evidence>
<dbReference type="EMBL" id="BGPR01049645">
    <property type="protein sequence ID" value="GBO26656.1"/>
    <property type="molecule type" value="Genomic_DNA"/>
</dbReference>
<sequence>MSDVLILDDVTEKRSELEENYTQIPRDMKVHPIEALIFLQAITLHHSWQQKTIEYKSERIYAALASLHLWGWKEGTTWNMPIVFYIHGQIFI</sequence>
<accession>A0A4Y2VR04</accession>
<name>A0A4Y2VR04_ARAVE</name>
<dbReference type="Proteomes" id="UP000499080">
    <property type="component" value="Unassembled WGS sequence"/>
</dbReference>
<protein>
    <submittedName>
        <fullName evidence="1">Uncharacterized protein</fullName>
    </submittedName>
</protein>
<reference evidence="1 2" key="1">
    <citation type="journal article" date="2019" name="Sci. Rep.">
        <title>Orb-weaving spider Araneus ventricosus genome elucidates the spidroin gene catalogue.</title>
        <authorList>
            <person name="Kono N."/>
            <person name="Nakamura H."/>
            <person name="Ohtoshi R."/>
            <person name="Moran D.A.P."/>
            <person name="Shinohara A."/>
            <person name="Yoshida Y."/>
            <person name="Fujiwara M."/>
            <person name="Mori M."/>
            <person name="Tomita M."/>
            <person name="Arakawa K."/>
        </authorList>
    </citation>
    <scope>NUCLEOTIDE SEQUENCE [LARGE SCALE GENOMIC DNA]</scope>
</reference>
<keyword evidence="2" id="KW-1185">Reference proteome</keyword>
<evidence type="ECO:0000313" key="1">
    <source>
        <dbReference type="EMBL" id="GBO26656.1"/>
    </source>
</evidence>
<dbReference type="AlphaFoldDB" id="A0A4Y2VR04"/>
<organism evidence="1 2">
    <name type="scientific">Araneus ventricosus</name>
    <name type="common">Orbweaver spider</name>
    <name type="synonym">Epeira ventricosa</name>
    <dbReference type="NCBI Taxonomy" id="182803"/>
    <lineage>
        <taxon>Eukaryota</taxon>
        <taxon>Metazoa</taxon>
        <taxon>Ecdysozoa</taxon>
        <taxon>Arthropoda</taxon>
        <taxon>Chelicerata</taxon>
        <taxon>Arachnida</taxon>
        <taxon>Araneae</taxon>
        <taxon>Araneomorphae</taxon>
        <taxon>Entelegynae</taxon>
        <taxon>Araneoidea</taxon>
        <taxon>Araneidae</taxon>
        <taxon>Araneus</taxon>
    </lineage>
</organism>
<proteinExistence type="predicted"/>
<gene>
    <name evidence="1" type="ORF">AVEN_146072_1</name>
</gene>
<comment type="caution">
    <text evidence="1">The sequence shown here is derived from an EMBL/GenBank/DDBJ whole genome shotgun (WGS) entry which is preliminary data.</text>
</comment>